<dbReference type="PANTHER" id="PTHR11462:SF8">
    <property type="entry name" value="TRANSCRIPTION FACTOR JUN"/>
    <property type="match status" value="1"/>
</dbReference>
<feature type="coiled-coil region" evidence="11">
    <location>
        <begin position="130"/>
        <end position="191"/>
    </location>
</feature>
<feature type="compositionally biased region" description="Low complexity" evidence="12">
    <location>
        <begin position="59"/>
        <end position="74"/>
    </location>
</feature>
<dbReference type="PANTHER" id="PTHR11462">
    <property type="entry name" value="JUN TRANSCRIPTION FACTOR-RELATED"/>
    <property type="match status" value="1"/>
</dbReference>
<dbReference type="GO" id="GO:0000981">
    <property type="term" value="F:DNA-binding transcription factor activity, RNA polymerase II-specific"/>
    <property type="evidence" value="ECO:0007669"/>
    <property type="project" value="TreeGrafter"/>
</dbReference>
<dbReference type="InterPro" id="IPR050946">
    <property type="entry name" value="AP-1_TF_bZIP"/>
</dbReference>
<dbReference type="GO" id="GO:0000978">
    <property type="term" value="F:RNA polymerase II cis-regulatory region sequence-specific DNA binding"/>
    <property type="evidence" value="ECO:0007669"/>
    <property type="project" value="TreeGrafter"/>
</dbReference>
<dbReference type="GeneTree" id="ENSGT00940000162061"/>
<dbReference type="SUPFAM" id="SSF57959">
    <property type="entry name" value="Leucine zipper domain"/>
    <property type="match status" value="1"/>
</dbReference>
<dbReference type="InParanoid" id="G1Q234"/>
<dbReference type="Pfam" id="PF00170">
    <property type="entry name" value="bZIP_1"/>
    <property type="match status" value="1"/>
</dbReference>
<dbReference type="InterPro" id="IPR046347">
    <property type="entry name" value="bZIP_sf"/>
</dbReference>
<accession>G1Q234</accession>
<dbReference type="SMART" id="SM00338">
    <property type="entry name" value="BRLZ"/>
    <property type="match status" value="1"/>
</dbReference>
<organism evidence="14 15">
    <name type="scientific">Myotis lucifugus</name>
    <name type="common">Little brown bat</name>
    <dbReference type="NCBI Taxonomy" id="59463"/>
    <lineage>
        <taxon>Eukaryota</taxon>
        <taxon>Metazoa</taxon>
        <taxon>Chordata</taxon>
        <taxon>Craniata</taxon>
        <taxon>Vertebrata</taxon>
        <taxon>Euteleostomi</taxon>
        <taxon>Mammalia</taxon>
        <taxon>Eutheria</taxon>
        <taxon>Laurasiatheria</taxon>
        <taxon>Chiroptera</taxon>
        <taxon>Yangochiroptera</taxon>
        <taxon>Vespertilionidae</taxon>
        <taxon>Myotis</taxon>
    </lineage>
</organism>
<keyword evidence="15" id="KW-1185">Reference proteome</keyword>
<evidence type="ECO:0000256" key="1">
    <source>
        <dbReference type="ARBA" id="ARBA00006882"/>
    </source>
</evidence>
<dbReference type="InterPro" id="IPR005643">
    <property type="entry name" value="JNK"/>
</dbReference>
<evidence type="ECO:0000256" key="3">
    <source>
        <dbReference type="ARBA" id="ARBA00023125"/>
    </source>
</evidence>
<protein>
    <recommendedName>
        <fullName evidence="6">Transcription factor Jun</fullName>
    </recommendedName>
    <alternativeName>
        <fullName evidence="8">Activator protein 1</fullName>
    </alternativeName>
    <alternativeName>
        <fullName evidence="9">Proto-oncogene c-Jun</fullName>
    </alternativeName>
    <alternativeName>
        <fullName evidence="10">Transcription factor AP-1 subunit Jun</fullName>
    </alternativeName>
    <alternativeName>
        <fullName evidence="7">V-jun avian sarcoma virus 17 oncogene homolog</fullName>
    </alternativeName>
</protein>
<dbReference type="Pfam" id="PF03957">
    <property type="entry name" value="Jun"/>
    <property type="match status" value="1"/>
</dbReference>
<proteinExistence type="inferred from homology"/>
<dbReference type="eggNOG" id="KOG0837">
    <property type="taxonomic scope" value="Eukaryota"/>
</dbReference>
<dbReference type="GO" id="GO:0005667">
    <property type="term" value="C:transcription regulator complex"/>
    <property type="evidence" value="ECO:0007669"/>
    <property type="project" value="TreeGrafter"/>
</dbReference>
<dbReference type="PROSITE" id="PS00036">
    <property type="entry name" value="BZIP_BASIC"/>
    <property type="match status" value="1"/>
</dbReference>
<feature type="domain" description="BZIP" evidence="13">
    <location>
        <begin position="125"/>
        <end position="188"/>
    </location>
</feature>
<dbReference type="PRINTS" id="PR00043">
    <property type="entry name" value="LEUZIPPRJUN"/>
</dbReference>
<dbReference type="Ensembl" id="ENSMLUT00000028705.1">
    <property type="protein sequence ID" value="ENSMLUP00000017767.1"/>
    <property type="gene ID" value="ENSMLUG00000022840.1"/>
</dbReference>
<dbReference type="EMBL" id="AAPE02031583">
    <property type="status" value="NOT_ANNOTATED_CDS"/>
    <property type="molecule type" value="Genomic_DNA"/>
</dbReference>
<evidence type="ECO:0000256" key="11">
    <source>
        <dbReference type="SAM" id="Coils"/>
    </source>
</evidence>
<evidence type="ECO:0000313" key="15">
    <source>
        <dbReference type="Proteomes" id="UP000001074"/>
    </source>
</evidence>
<evidence type="ECO:0000256" key="10">
    <source>
        <dbReference type="ARBA" id="ARBA00032537"/>
    </source>
</evidence>
<dbReference type="InterPro" id="IPR004827">
    <property type="entry name" value="bZIP"/>
</dbReference>
<keyword evidence="2" id="KW-0805">Transcription regulation</keyword>
<keyword evidence="4" id="KW-0804">Transcription</keyword>
<reference evidence="14" key="3">
    <citation type="submission" date="2025-09" db="UniProtKB">
        <authorList>
            <consortium name="Ensembl"/>
        </authorList>
    </citation>
    <scope>IDENTIFICATION</scope>
</reference>
<dbReference type="InterPro" id="IPR008917">
    <property type="entry name" value="TF_DNA-bd_sf"/>
</dbReference>
<dbReference type="FunFam" id="1.20.5.170:FF:000012">
    <property type="entry name" value="Putative transcription factor AP-1"/>
    <property type="match status" value="1"/>
</dbReference>
<dbReference type="PROSITE" id="PS50217">
    <property type="entry name" value="BZIP"/>
    <property type="match status" value="1"/>
</dbReference>
<dbReference type="AlphaFoldDB" id="G1Q234"/>
<reference evidence="14" key="2">
    <citation type="submission" date="2025-08" db="UniProtKB">
        <authorList>
            <consortium name="Ensembl"/>
        </authorList>
    </citation>
    <scope>IDENTIFICATION</scope>
</reference>
<dbReference type="STRING" id="59463.ENSMLUP00000017767"/>
<dbReference type="EMBL" id="AAPE02031582">
    <property type="status" value="NOT_ANNOTATED_CDS"/>
    <property type="molecule type" value="Genomic_DNA"/>
</dbReference>
<evidence type="ECO:0000256" key="2">
    <source>
        <dbReference type="ARBA" id="ARBA00023015"/>
    </source>
</evidence>
<keyword evidence="3" id="KW-0238">DNA-binding</keyword>
<evidence type="ECO:0000256" key="5">
    <source>
        <dbReference type="ARBA" id="ARBA00023242"/>
    </source>
</evidence>
<dbReference type="GO" id="GO:0051726">
    <property type="term" value="P:regulation of cell cycle"/>
    <property type="evidence" value="ECO:0007669"/>
    <property type="project" value="TreeGrafter"/>
</dbReference>
<dbReference type="HOGENOM" id="CLU_057007_1_0_1"/>
<dbReference type="Gene3D" id="1.20.5.170">
    <property type="match status" value="1"/>
</dbReference>
<sequence length="204" mass="22471">SGTRAAQEGGGGVAPAVASVAGGSGGFSTSLQQARPPVYANLSNFQPGRGERRPPAGRPPTARLALRFAAQPQQQQPPPQPPHHLQQIPVQHPRLQALKEEPQTVPEMPGETLALSPIDMEFQERIKAERKRMRNRIAASKCRKRKLERIARLEEKVKTLKAQNSELASTANMLREQVAQLKQKVMNHVNSGCQLMLTQQLQTF</sequence>
<dbReference type="InterPro" id="IPR002112">
    <property type="entry name" value="Leuzip_Jun"/>
</dbReference>
<evidence type="ECO:0000256" key="8">
    <source>
        <dbReference type="ARBA" id="ARBA00030713"/>
    </source>
</evidence>
<keyword evidence="5" id="KW-0539">Nucleus</keyword>
<dbReference type="FunCoup" id="G1Q234">
    <property type="interactions" value="1768"/>
</dbReference>
<dbReference type="Proteomes" id="UP000001074">
    <property type="component" value="Unassembled WGS sequence"/>
</dbReference>
<evidence type="ECO:0000256" key="12">
    <source>
        <dbReference type="SAM" id="MobiDB-lite"/>
    </source>
</evidence>
<evidence type="ECO:0000256" key="9">
    <source>
        <dbReference type="ARBA" id="ARBA00031819"/>
    </source>
</evidence>
<dbReference type="SUPFAM" id="SSF47454">
    <property type="entry name" value="A DNA-binding domain in eukaryotic transcription factors"/>
    <property type="match status" value="1"/>
</dbReference>
<evidence type="ECO:0000259" key="13">
    <source>
        <dbReference type="PROSITE" id="PS50217"/>
    </source>
</evidence>
<dbReference type="CDD" id="cd14696">
    <property type="entry name" value="bZIP_Jun"/>
    <property type="match status" value="1"/>
</dbReference>
<reference evidence="14 15" key="1">
    <citation type="journal article" date="2011" name="Nature">
        <title>A high-resolution map of human evolutionary constraint using 29 mammals.</title>
        <authorList>
            <person name="Lindblad-Toh K."/>
            <person name="Garber M."/>
            <person name="Zuk O."/>
            <person name="Lin M.F."/>
            <person name="Parker B.J."/>
            <person name="Washietl S."/>
            <person name="Kheradpour P."/>
            <person name="Ernst J."/>
            <person name="Jordan G."/>
            <person name="Mauceli E."/>
            <person name="Ward L.D."/>
            <person name="Lowe C.B."/>
            <person name="Holloway A.K."/>
            <person name="Clamp M."/>
            <person name="Gnerre S."/>
            <person name="Alfoldi J."/>
            <person name="Beal K."/>
            <person name="Chang J."/>
            <person name="Clawson H."/>
            <person name="Cuff J."/>
            <person name="Di Palma F."/>
            <person name="Fitzgerald S."/>
            <person name="Flicek P."/>
            <person name="Guttman M."/>
            <person name="Hubisz M.J."/>
            <person name="Jaffe D.B."/>
            <person name="Jungreis I."/>
            <person name="Kent W.J."/>
            <person name="Kostka D."/>
            <person name="Lara M."/>
            <person name="Martins A.L."/>
            <person name="Massingham T."/>
            <person name="Moltke I."/>
            <person name="Raney B.J."/>
            <person name="Rasmussen M.D."/>
            <person name="Robinson J."/>
            <person name="Stark A."/>
            <person name="Vilella A.J."/>
            <person name="Wen J."/>
            <person name="Xie X."/>
            <person name="Zody M.C."/>
            <person name="Baldwin J."/>
            <person name="Bloom T."/>
            <person name="Chin C.W."/>
            <person name="Heiman D."/>
            <person name="Nicol R."/>
            <person name="Nusbaum C."/>
            <person name="Young S."/>
            <person name="Wilkinson J."/>
            <person name="Worley K.C."/>
            <person name="Kovar C.L."/>
            <person name="Muzny D.M."/>
            <person name="Gibbs R.A."/>
            <person name="Cree A."/>
            <person name="Dihn H.H."/>
            <person name="Fowler G."/>
            <person name="Jhangiani S."/>
            <person name="Joshi V."/>
            <person name="Lee S."/>
            <person name="Lewis L.R."/>
            <person name="Nazareth L.V."/>
            <person name="Okwuonu G."/>
            <person name="Santibanez J."/>
            <person name="Warren W.C."/>
            <person name="Mardis E.R."/>
            <person name="Weinstock G.M."/>
            <person name="Wilson R.K."/>
            <person name="Delehaunty K."/>
            <person name="Dooling D."/>
            <person name="Fronik C."/>
            <person name="Fulton L."/>
            <person name="Fulton B."/>
            <person name="Graves T."/>
            <person name="Minx P."/>
            <person name="Sodergren E."/>
            <person name="Birney E."/>
            <person name="Margulies E.H."/>
            <person name="Herrero J."/>
            <person name="Green E.D."/>
            <person name="Haussler D."/>
            <person name="Siepel A."/>
            <person name="Goldman N."/>
            <person name="Pollard K.S."/>
            <person name="Pedersen J.S."/>
            <person name="Lander E.S."/>
            <person name="Kellis M."/>
        </authorList>
    </citation>
    <scope>NUCLEOTIDE SEQUENCE [LARGE SCALE GENOMIC DNA]</scope>
</reference>
<name>G1Q234_MYOLU</name>
<comment type="similarity">
    <text evidence="1">Belongs to the bZIP family. Jun subfamily.</text>
</comment>
<evidence type="ECO:0000256" key="7">
    <source>
        <dbReference type="ARBA" id="ARBA00029919"/>
    </source>
</evidence>
<feature type="region of interest" description="Disordered" evidence="12">
    <location>
        <begin position="1"/>
        <end position="86"/>
    </location>
</feature>
<dbReference type="GO" id="GO:0042127">
    <property type="term" value="P:regulation of cell population proliferation"/>
    <property type="evidence" value="ECO:0007669"/>
    <property type="project" value="TreeGrafter"/>
</dbReference>
<evidence type="ECO:0000256" key="6">
    <source>
        <dbReference type="ARBA" id="ARBA00029507"/>
    </source>
</evidence>
<evidence type="ECO:0000313" key="14">
    <source>
        <dbReference type="Ensembl" id="ENSMLUP00000017767.1"/>
    </source>
</evidence>
<evidence type="ECO:0000256" key="4">
    <source>
        <dbReference type="ARBA" id="ARBA00023163"/>
    </source>
</evidence>
<keyword evidence="11" id="KW-0175">Coiled coil</keyword>